<dbReference type="InterPro" id="IPR010562">
    <property type="entry name" value="Haemolymph_juvenile_hormone-bd"/>
</dbReference>
<evidence type="ECO:0000313" key="1">
    <source>
        <dbReference type="EMBL" id="CAH0722727.1"/>
    </source>
</evidence>
<evidence type="ECO:0000313" key="2">
    <source>
        <dbReference type="Proteomes" id="UP000838878"/>
    </source>
</evidence>
<dbReference type="Pfam" id="PF06585">
    <property type="entry name" value="JHBP"/>
    <property type="match status" value="1"/>
</dbReference>
<gene>
    <name evidence="1" type="ORF">BINO364_LOCUS8636</name>
</gene>
<dbReference type="OrthoDB" id="7171891at2759"/>
<name>A0A8J9W057_9NEOP</name>
<dbReference type="InterPro" id="IPR038606">
    <property type="entry name" value="To_sf"/>
</dbReference>
<dbReference type="Gene3D" id="3.15.10.30">
    <property type="entry name" value="Haemolymph juvenile hormone binding protein"/>
    <property type="match status" value="1"/>
</dbReference>
<sequence>MKVILFCAIILYYLIIAVVINGDNILPKNALEEQVLGVFDKWRKGGVHTNVFPLPSLKSIYINSIQSYYEGKGIKVAFSIGDMELTELNNFTIESLNVVQTVDNLDIHAKFAIPTLTLHADKYELHGRAYYVYPLNGSGAMTIVLRNTYVTLNIRFANHNISTSIQDFSLQYTIGKVEADLENSSWPLTKVLNSEGIQMLKNFHDEVNKALTDYVVPYTNQYLANVTTKQFLDIISDVSLNSYVIDENVNKP</sequence>
<dbReference type="AlphaFoldDB" id="A0A8J9W057"/>
<reference evidence="1" key="1">
    <citation type="submission" date="2021-12" db="EMBL/GenBank/DDBJ databases">
        <authorList>
            <person name="Martin H S."/>
        </authorList>
    </citation>
    <scope>NUCLEOTIDE SEQUENCE</scope>
</reference>
<dbReference type="PANTHER" id="PTHR11008">
    <property type="entry name" value="PROTEIN TAKEOUT-LIKE PROTEIN"/>
    <property type="match status" value="1"/>
</dbReference>
<organism evidence="1 2">
    <name type="scientific">Brenthis ino</name>
    <name type="common">lesser marbled fritillary</name>
    <dbReference type="NCBI Taxonomy" id="405034"/>
    <lineage>
        <taxon>Eukaryota</taxon>
        <taxon>Metazoa</taxon>
        <taxon>Ecdysozoa</taxon>
        <taxon>Arthropoda</taxon>
        <taxon>Hexapoda</taxon>
        <taxon>Insecta</taxon>
        <taxon>Pterygota</taxon>
        <taxon>Neoptera</taxon>
        <taxon>Endopterygota</taxon>
        <taxon>Lepidoptera</taxon>
        <taxon>Glossata</taxon>
        <taxon>Ditrysia</taxon>
        <taxon>Papilionoidea</taxon>
        <taxon>Nymphalidae</taxon>
        <taxon>Heliconiinae</taxon>
        <taxon>Argynnini</taxon>
        <taxon>Brenthis</taxon>
    </lineage>
</organism>
<dbReference type="EMBL" id="OV170223">
    <property type="protein sequence ID" value="CAH0722727.1"/>
    <property type="molecule type" value="Genomic_DNA"/>
</dbReference>
<dbReference type="PANTHER" id="PTHR11008:SF9">
    <property type="entry name" value="PROTEIN TAKEOUT-LIKE PROTEIN"/>
    <property type="match status" value="1"/>
</dbReference>
<feature type="non-terminal residue" evidence="1">
    <location>
        <position position="252"/>
    </location>
</feature>
<dbReference type="Proteomes" id="UP000838878">
    <property type="component" value="Chromosome 3"/>
</dbReference>
<accession>A0A8J9W057</accession>
<proteinExistence type="predicted"/>
<protein>
    <submittedName>
        <fullName evidence="1">Uncharacterized protein</fullName>
    </submittedName>
</protein>
<keyword evidence="2" id="KW-1185">Reference proteome</keyword>